<evidence type="ECO:0000256" key="1">
    <source>
        <dbReference type="SAM" id="MobiDB-lite"/>
    </source>
</evidence>
<dbReference type="Proteomes" id="UP000027138">
    <property type="component" value="Unassembled WGS sequence"/>
</dbReference>
<feature type="compositionally biased region" description="Basic and acidic residues" evidence="1">
    <location>
        <begin position="1"/>
        <end position="19"/>
    </location>
</feature>
<name>A0A067JGL1_JATCU</name>
<protein>
    <submittedName>
        <fullName evidence="2">Uncharacterized protein</fullName>
    </submittedName>
</protein>
<gene>
    <name evidence="2" type="ORF">JCGZ_03149</name>
</gene>
<accession>A0A067JGL1</accession>
<keyword evidence="3" id="KW-1185">Reference proteome</keyword>
<organism evidence="2 3">
    <name type="scientific">Jatropha curcas</name>
    <name type="common">Barbados nut</name>
    <dbReference type="NCBI Taxonomy" id="180498"/>
    <lineage>
        <taxon>Eukaryota</taxon>
        <taxon>Viridiplantae</taxon>
        <taxon>Streptophyta</taxon>
        <taxon>Embryophyta</taxon>
        <taxon>Tracheophyta</taxon>
        <taxon>Spermatophyta</taxon>
        <taxon>Magnoliopsida</taxon>
        <taxon>eudicotyledons</taxon>
        <taxon>Gunneridae</taxon>
        <taxon>Pentapetalae</taxon>
        <taxon>rosids</taxon>
        <taxon>fabids</taxon>
        <taxon>Malpighiales</taxon>
        <taxon>Euphorbiaceae</taxon>
        <taxon>Crotonoideae</taxon>
        <taxon>Jatropheae</taxon>
        <taxon>Jatropha</taxon>
    </lineage>
</organism>
<evidence type="ECO:0000313" key="2">
    <source>
        <dbReference type="EMBL" id="KDP21938.1"/>
    </source>
</evidence>
<reference evidence="2 3" key="1">
    <citation type="journal article" date="2014" name="PLoS ONE">
        <title>Global Analysis of Gene Expression Profiles in Physic Nut (Jatropha curcas L.) Seedlings Exposed to Salt Stress.</title>
        <authorList>
            <person name="Zhang L."/>
            <person name="Zhang C."/>
            <person name="Wu P."/>
            <person name="Chen Y."/>
            <person name="Li M."/>
            <person name="Jiang H."/>
            <person name="Wu G."/>
        </authorList>
    </citation>
    <scope>NUCLEOTIDE SEQUENCE [LARGE SCALE GENOMIC DNA]</scope>
    <source>
        <strain evidence="3">cv. GZQX0401</strain>
        <tissue evidence="2">Young leaves</tissue>
    </source>
</reference>
<feature type="region of interest" description="Disordered" evidence="1">
    <location>
        <begin position="1"/>
        <end position="40"/>
    </location>
</feature>
<evidence type="ECO:0000313" key="3">
    <source>
        <dbReference type="Proteomes" id="UP000027138"/>
    </source>
</evidence>
<dbReference type="AlphaFoldDB" id="A0A067JGL1"/>
<dbReference type="EMBL" id="KK915537">
    <property type="protein sequence ID" value="KDP21938.1"/>
    <property type="molecule type" value="Genomic_DNA"/>
</dbReference>
<proteinExistence type="predicted"/>
<sequence length="102" mass="12269">MLARVVSEEETRPKQRRSEAGVASTIDAPASPPRRDRTSTSHCIHWRRALREKLERRRGEDGFYWFRWLETREEEREKEIVVVAAKTKKKEEEEEEEKKFLI</sequence>